<dbReference type="EMBL" id="JACHEO010000018">
    <property type="protein sequence ID" value="MBB5349019.1"/>
    <property type="molecule type" value="Genomic_DNA"/>
</dbReference>
<dbReference type="RefSeq" id="WP_183351835.1">
    <property type="nucleotide sequence ID" value="NZ_JACHEO010000018.1"/>
</dbReference>
<protein>
    <submittedName>
        <fullName evidence="2">ElaB/YqjD/DUF883 family membrane-anchored ribosome-binding protein</fullName>
    </submittedName>
</protein>
<keyword evidence="1" id="KW-0812">Transmembrane</keyword>
<sequence>MASTHDNAKAMSQEMQTIINHARALVDATSGEVDDRIKEARAALQERLAATRGEVGELEDRLLEAVESADKYIHVKPYYAIGGTFIAGLFLGWFMSRK</sequence>
<feature type="transmembrane region" description="Helical" evidence="1">
    <location>
        <begin position="78"/>
        <end position="96"/>
    </location>
</feature>
<evidence type="ECO:0000313" key="2">
    <source>
        <dbReference type="EMBL" id="MBB5349019.1"/>
    </source>
</evidence>
<keyword evidence="1" id="KW-1133">Transmembrane helix</keyword>
<dbReference type="Proteomes" id="UP000539642">
    <property type="component" value="Unassembled WGS sequence"/>
</dbReference>
<keyword evidence="1" id="KW-0472">Membrane</keyword>
<comment type="caution">
    <text evidence="2">The sequence shown here is derived from an EMBL/GenBank/DDBJ whole genome shotgun (WGS) entry which is preliminary data.</text>
</comment>
<evidence type="ECO:0000256" key="1">
    <source>
        <dbReference type="SAM" id="Phobius"/>
    </source>
</evidence>
<organism evidence="2 3">
    <name type="scientific">Desulfoprunum benzoelyticum</name>
    <dbReference type="NCBI Taxonomy" id="1506996"/>
    <lineage>
        <taxon>Bacteria</taxon>
        <taxon>Pseudomonadati</taxon>
        <taxon>Thermodesulfobacteriota</taxon>
        <taxon>Desulfobulbia</taxon>
        <taxon>Desulfobulbales</taxon>
        <taxon>Desulfobulbaceae</taxon>
        <taxon>Desulfoprunum</taxon>
    </lineage>
</organism>
<evidence type="ECO:0000313" key="3">
    <source>
        <dbReference type="Proteomes" id="UP000539642"/>
    </source>
</evidence>
<gene>
    <name evidence="2" type="ORF">HNQ81_002766</name>
</gene>
<name>A0A840V5J5_9BACT</name>
<accession>A0A840V5J5</accession>
<reference evidence="2 3" key="1">
    <citation type="submission" date="2020-08" db="EMBL/GenBank/DDBJ databases">
        <title>Genomic Encyclopedia of Type Strains, Phase IV (KMG-IV): sequencing the most valuable type-strain genomes for metagenomic binning, comparative biology and taxonomic classification.</title>
        <authorList>
            <person name="Goeker M."/>
        </authorList>
    </citation>
    <scope>NUCLEOTIDE SEQUENCE [LARGE SCALE GENOMIC DNA]</scope>
    <source>
        <strain evidence="2 3">DSM 28570</strain>
    </source>
</reference>
<proteinExistence type="predicted"/>
<dbReference type="AlphaFoldDB" id="A0A840V5J5"/>
<keyword evidence="3" id="KW-1185">Reference proteome</keyword>